<feature type="compositionally biased region" description="Low complexity" evidence="1">
    <location>
        <begin position="1585"/>
        <end position="1600"/>
    </location>
</feature>
<dbReference type="PANTHER" id="PTHR11188">
    <property type="entry name" value="ARRESTIN DOMAIN CONTAINING PROTEIN"/>
    <property type="match status" value="1"/>
</dbReference>
<feature type="region of interest" description="Disordered" evidence="1">
    <location>
        <begin position="234"/>
        <end position="289"/>
    </location>
</feature>
<dbReference type="Pfam" id="PF02752">
    <property type="entry name" value="Arrestin_C"/>
    <property type="match status" value="1"/>
</dbReference>
<feature type="compositionally biased region" description="Low complexity" evidence="1">
    <location>
        <begin position="726"/>
        <end position="738"/>
    </location>
</feature>
<dbReference type="PANTHER" id="PTHR11188:SF17">
    <property type="entry name" value="FI21816P1"/>
    <property type="match status" value="1"/>
</dbReference>
<accession>A0ABR5B751</accession>
<evidence type="ECO:0000313" key="3">
    <source>
        <dbReference type="EMBL" id="KIR59429.1"/>
    </source>
</evidence>
<dbReference type="InterPro" id="IPR014756">
    <property type="entry name" value="Ig_E-set"/>
</dbReference>
<name>A0ABR5B751_CRYGA</name>
<feature type="compositionally biased region" description="Low complexity" evidence="1">
    <location>
        <begin position="104"/>
        <end position="123"/>
    </location>
</feature>
<protein>
    <recommendedName>
        <fullName evidence="2">Arrestin C-terminal-like domain-containing protein</fullName>
    </recommendedName>
</protein>
<feature type="region of interest" description="Disordered" evidence="1">
    <location>
        <begin position="968"/>
        <end position="1075"/>
    </location>
</feature>
<feature type="compositionally biased region" description="Low complexity" evidence="1">
    <location>
        <begin position="1560"/>
        <end position="1574"/>
    </location>
</feature>
<feature type="compositionally biased region" description="Polar residues" evidence="1">
    <location>
        <begin position="29"/>
        <end position="40"/>
    </location>
</feature>
<feature type="compositionally biased region" description="Low complexity" evidence="1">
    <location>
        <begin position="766"/>
        <end position="783"/>
    </location>
</feature>
<feature type="compositionally biased region" description="Low complexity" evidence="1">
    <location>
        <begin position="1401"/>
        <end position="1412"/>
    </location>
</feature>
<feature type="region of interest" description="Disordered" evidence="1">
    <location>
        <begin position="1087"/>
        <end position="1108"/>
    </location>
</feature>
<reference evidence="3 4" key="1">
    <citation type="submission" date="2015-01" db="EMBL/GenBank/DDBJ databases">
        <title>The Genome Sequence of Cryptococcus gattii CA1873.</title>
        <authorList>
            <consortium name="The Broad Institute Genomics Platform"/>
            <person name="Cuomo C."/>
            <person name="Litvintseva A."/>
            <person name="Chen Y."/>
            <person name="Heitman J."/>
            <person name="Sun S."/>
            <person name="Springer D."/>
            <person name="Dromer F."/>
            <person name="Young S."/>
            <person name="Zeng Q."/>
            <person name="Gargeya S."/>
            <person name="Abouelleil A."/>
            <person name="Alvarado L."/>
            <person name="Chapman S.B."/>
            <person name="Gainer-Dewar J."/>
            <person name="Goldberg J."/>
            <person name="Griggs A."/>
            <person name="Gujja S."/>
            <person name="Hansen M."/>
            <person name="Howarth C."/>
            <person name="Imamovic A."/>
            <person name="Larimer J."/>
            <person name="Murphy C."/>
            <person name="Naylor J."/>
            <person name="Pearson M."/>
            <person name="Priest M."/>
            <person name="Roberts A."/>
            <person name="Saif S."/>
            <person name="Shea T."/>
            <person name="Sykes S."/>
            <person name="Wortman J."/>
            <person name="Nusbaum C."/>
            <person name="Birren B."/>
        </authorList>
    </citation>
    <scope>NUCLEOTIDE SEQUENCE [LARGE SCALE GENOMIC DNA]</scope>
    <source>
        <strain evidence="3 4">CA1873</strain>
    </source>
</reference>
<dbReference type="SMART" id="SM01017">
    <property type="entry name" value="Arrestin_C"/>
    <property type="match status" value="1"/>
</dbReference>
<feature type="compositionally biased region" description="Polar residues" evidence="1">
    <location>
        <begin position="1658"/>
        <end position="1668"/>
    </location>
</feature>
<evidence type="ECO:0000259" key="2">
    <source>
        <dbReference type="SMART" id="SM01017"/>
    </source>
</evidence>
<feature type="compositionally biased region" description="Basic and acidic residues" evidence="1">
    <location>
        <begin position="1288"/>
        <end position="1297"/>
    </location>
</feature>
<dbReference type="Gene3D" id="2.60.40.640">
    <property type="match status" value="1"/>
</dbReference>
<dbReference type="Proteomes" id="UP000053800">
    <property type="component" value="Unassembled WGS sequence"/>
</dbReference>
<evidence type="ECO:0000256" key="1">
    <source>
        <dbReference type="SAM" id="MobiDB-lite"/>
    </source>
</evidence>
<feature type="compositionally biased region" description="Basic and acidic residues" evidence="1">
    <location>
        <begin position="59"/>
        <end position="98"/>
    </location>
</feature>
<feature type="region of interest" description="Disordered" evidence="1">
    <location>
        <begin position="1211"/>
        <end position="1412"/>
    </location>
</feature>
<feature type="region of interest" description="Disordered" evidence="1">
    <location>
        <begin position="726"/>
        <end position="783"/>
    </location>
</feature>
<feature type="compositionally biased region" description="Basic and acidic residues" evidence="1">
    <location>
        <begin position="1646"/>
        <end position="1657"/>
    </location>
</feature>
<feature type="compositionally biased region" description="Low complexity" evidence="1">
    <location>
        <begin position="1237"/>
        <end position="1247"/>
    </location>
</feature>
<evidence type="ECO:0000313" key="4">
    <source>
        <dbReference type="Proteomes" id="UP000053800"/>
    </source>
</evidence>
<dbReference type="SUPFAM" id="SSF81296">
    <property type="entry name" value="E set domains"/>
    <property type="match status" value="1"/>
</dbReference>
<feature type="compositionally biased region" description="Basic and acidic residues" evidence="1">
    <location>
        <begin position="152"/>
        <end position="168"/>
    </location>
</feature>
<keyword evidence="4" id="KW-1185">Reference proteome</keyword>
<feature type="region of interest" description="Disordered" evidence="1">
    <location>
        <begin position="1646"/>
        <end position="1682"/>
    </location>
</feature>
<dbReference type="InterPro" id="IPR011022">
    <property type="entry name" value="Arrestin_C-like"/>
</dbReference>
<organism evidence="3 4">
    <name type="scientific">Cryptococcus bacillisporus CA1873</name>
    <dbReference type="NCBI Taxonomy" id="1296111"/>
    <lineage>
        <taxon>Eukaryota</taxon>
        <taxon>Fungi</taxon>
        <taxon>Dikarya</taxon>
        <taxon>Basidiomycota</taxon>
        <taxon>Agaricomycotina</taxon>
        <taxon>Tremellomycetes</taxon>
        <taxon>Tremellales</taxon>
        <taxon>Cryptococcaceae</taxon>
        <taxon>Cryptococcus</taxon>
        <taxon>Cryptococcus gattii species complex</taxon>
    </lineage>
</organism>
<dbReference type="EMBL" id="KN848901">
    <property type="protein sequence ID" value="KIR59429.1"/>
    <property type="molecule type" value="Genomic_DNA"/>
</dbReference>
<feature type="compositionally biased region" description="Acidic residues" evidence="1">
    <location>
        <begin position="849"/>
        <end position="874"/>
    </location>
</feature>
<proteinExistence type="predicted"/>
<feature type="compositionally biased region" description="Low complexity" evidence="1">
    <location>
        <begin position="1"/>
        <end position="21"/>
    </location>
</feature>
<feature type="compositionally biased region" description="Polar residues" evidence="1">
    <location>
        <begin position="1003"/>
        <end position="1025"/>
    </location>
</feature>
<sequence length="1682" mass="181554">MSTPAQPTATVTATSPTHSPSLVDYRPASTATAPSKSLRTSKPLGPRSSPRVGTSLSGRGDHDLDHPESPGERLHVEVEEMYRDEGEKDEERHGERGAPFRAPSSASVSTSFSASTHTSSSKSGKMKSGKMKSEGLRRAKGKYMQLEEGGDDSERGREEMEEVREERPTTYAPFHAHHPATGAPAPVFARSPGQARPSNLAYPFPYPPQRTVPPHLYPTPSFFDPSYTTQRSYHADGGFRSSGGCEREFAPRVRAKSMDRGDERPWSESTVSDGPDPNRAPVKQRGRSLSDGADVLARQGTLLHPASGTQRSSEELGILLGGGRWRRMSRDKLLPPPSALGGETGQVKLEAGKKGRARVEVDVVVERECVVEGGEVRGRLEVRVSGGRGGEGLRVGGGKVRVVGFEELSTSRHIFYHQGHVLPLFDGGIHHTLSSSLFASPPDSDGYRLAAPGTHSLPFRFPLPLAAGAKGTYTPPNPRGPAVRYVLVGSLKTHLPATNKRSIAHFYRPIVLMPYLNPALVLAPSTQPLEVYTEKGLGWSLKGEKGRVELRVAIGRRTWVSGQRLWCEVAIRNDSARKIKNLGLALLQDVSTFTGAATDRDRPAETQRRKVAEEVIQGDFTTHGAGRVTGKGWWTGVEPGESGHWDMSIQVPAGLISIRRTKLVDISYTLRVTLNNSIYVDLPVTLISFLSIDPPPMPSGATTGRMAEWAAVGGRQAQMHRQIQTVPVQQPPAQAQAPSQDRHFPAARASSTTLHPDPSQPPVQPVPAQSQPFTPKSSTCTSPSTYTHLSAFSTEDADLDLDLDIDDAHQDTISRAQNRARGRQRSLMIIRAEMEREDEERRLSLAEAEWDADADADADPDADADADADADGETMEGTYTQHTPMPEPSSYLPRIEMDVAGVIETDREKRMSIEELLEMEDQGWDFESADVHQASPHHPFDLQGVDHEHGQELELVDEERQELENVISLSHPSYSHQLGPYGDAEDDENDDELALHSEDEDTPTATPRLTAHSHSPASSTVSGVSHSAPAAPAAPEIAVETQRTETQAIADEVEDDGNGDQEGTVEMGKDGQVQTHEPVKHRISVRLPPQLLPPPSPGPDCSSALHRLPKKSPTKTIVRSGSVPSLRAKVSRETLNERLEGVVKKSGIVPSTTTTTVATTAGRRMSVQSKESMSSLAPVAEANGNGGGGVKVVQKKNSFSFATPGSPLKVKIPLSPAPAPPNAGPSVTSPRKTSHNPSPTKSPLLSKPMERAPSDMSIKSQATNGTPTSQPPALASPRASDSASSEGRWLESPRGKGEMQQLLFLSPVSNGGGYQSFSPTSPHDGLEWGIVQQQQQKEQQRLGSPFTCLSPHPPTDSVMSRLSLPHARSTSPFPSIGHHHGPLSKQDTLPIPFDEMSIHDTPSSTLSSPSSCYSMLPSVKTKIAQMESREEALRKFSVSGSAMLSPPLSSKRDSERQNAWGMEEIREDENDKESRNHHRGQEKKTPVKRKSYTAALAPRTNRMESKPNLSAPRPSLPPRQTSTSTTHSTQSTSSGSSYDYDPIYAPESNTRTPKTPKRLPASASASTTTPTASPRNSIVSNGRLPITISPASSKSTTTSSYGDLMSTPKLDPFGLGYTSSGGMNGVGSGVSIAPIGGGLHKVDEEAVEREGLPRESSKSSVNTITDSAAQGFKWNDYGEERS</sequence>
<feature type="compositionally biased region" description="Polar residues" evidence="1">
    <location>
        <begin position="1257"/>
        <end position="1268"/>
    </location>
</feature>
<feature type="region of interest" description="Disordered" evidence="1">
    <location>
        <begin position="1"/>
        <end position="206"/>
    </location>
</feature>
<gene>
    <name evidence="3" type="ORF">I314_04954</name>
</gene>
<dbReference type="InterPro" id="IPR050357">
    <property type="entry name" value="Arrestin_domain-protein"/>
</dbReference>
<feature type="region of interest" description="Disordered" evidence="1">
    <location>
        <begin position="1160"/>
        <end position="1188"/>
    </location>
</feature>
<feature type="compositionally biased region" description="Polar residues" evidence="1">
    <location>
        <begin position="1166"/>
        <end position="1175"/>
    </location>
</feature>
<feature type="domain" description="Arrestin C-terminal-like" evidence="2">
    <location>
        <begin position="544"/>
        <end position="689"/>
    </location>
</feature>
<feature type="region of interest" description="Disordered" evidence="1">
    <location>
        <begin position="1437"/>
        <end position="1603"/>
    </location>
</feature>
<feature type="compositionally biased region" description="Acidic residues" evidence="1">
    <location>
        <begin position="983"/>
        <end position="1002"/>
    </location>
</feature>
<feature type="region of interest" description="Disordered" evidence="1">
    <location>
        <begin position="849"/>
        <end position="891"/>
    </location>
</feature>
<feature type="compositionally biased region" description="Basic and acidic residues" evidence="1">
    <location>
        <begin position="245"/>
        <end position="266"/>
    </location>
</feature>
<feature type="compositionally biased region" description="Basic residues" evidence="1">
    <location>
        <begin position="1475"/>
        <end position="1491"/>
    </location>
</feature>
<feature type="compositionally biased region" description="Low complexity" evidence="1">
    <location>
        <begin position="1521"/>
        <end position="1537"/>
    </location>
</feature>
<dbReference type="InterPro" id="IPR014752">
    <property type="entry name" value="Arrestin-like_C"/>
</dbReference>